<proteinExistence type="predicted"/>
<feature type="compositionally biased region" description="Acidic residues" evidence="1">
    <location>
        <begin position="97"/>
        <end position="118"/>
    </location>
</feature>
<comment type="caution">
    <text evidence="2">The sequence shown here is derived from an EMBL/GenBank/DDBJ whole genome shotgun (WGS) entry which is preliminary data.</text>
</comment>
<gene>
    <name evidence="2" type="ORF">BDA96_05G130100</name>
</gene>
<organism evidence="2 3">
    <name type="scientific">Sorghum bicolor</name>
    <name type="common">Sorghum</name>
    <name type="synonym">Sorghum vulgare</name>
    <dbReference type="NCBI Taxonomy" id="4558"/>
    <lineage>
        <taxon>Eukaryota</taxon>
        <taxon>Viridiplantae</taxon>
        <taxon>Streptophyta</taxon>
        <taxon>Embryophyta</taxon>
        <taxon>Tracheophyta</taxon>
        <taxon>Spermatophyta</taxon>
        <taxon>Magnoliopsida</taxon>
        <taxon>Liliopsida</taxon>
        <taxon>Poales</taxon>
        <taxon>Poaceae</taxon>
        <taxon>PACMAD clade</taxon>
        <taxon>Panicoideae</taxon>
        <taxon>Andropogonodae</taxon>
        <taxon>Andropogoneae</taxon>
        <taxon>Sorghinae</taxon>
        <taxon>Sorghum</taxon>
    </lineage>
</organism>
<sequence length="419" mass="43966">MKLLGWMHRKLRQNSNDVFKEFNNGGGGTCNCLTGLASPDPATFLASANEYFAGDHDFTNIHSSPPDTDLFTFGGSGLLTIGTLGITAVAVPADADDDDYDVDVDADSDSDDNDDTADEGDKVDSAVTPTFTYTAPPTALAEAAEVVEKAAVAVVEAIAEKDDDTTTEDDLMVVSAELEKVLGGRNSGAAGDLIASARVSFAMGVDCPLQGFLFGSPVSDAAESRLEQPRDSNGGRRTSLGELFMRTRFADEKVALVAVEEGEDGGDGGAAGGERDDGKAGKGGGCHKTTKKRRVKDDKVAGGDGTPASAAVTKSKFQKILQIFHRKVYPESAALARNLTKKSRKRGSGGADEPAEPASSNKLRCRKEQRAPGFGCCANRASFGGAASPIHDDDDDDELNGSKSGHWIKTDAEYLVLEL</sequence>
<evidence type="ECO:0000313" key="2">
    <source>
        <dbReference type="EMBL" id="KAG0529818.1"/>
    </source>
</evidence>
<dbReference type="GO" id="GO:2000012">
    <property type="term" value="P:regulation of auxin polar transport"/>
    <property type="evidence" value="ECO:0007669"/>
    <property type="project" value="EnsemblPlants"/>
</dbReference>
<dbReference type="GO" id="GO:0005886">
    <property type="term" value="C:plasma membrane"/>
    <property type="evidence" value="ECO:0007669"/>
    <property type="project" value="EnsemblPlants"/>
</dbReference>
<dbReference type="PANTHER" id="PTHR34959">
    <property type="entry name" value="PROTEIN LAZY 1"/>
    <property type="match status" value="1"/>
</dbReference>
<dbReference type="GO" id="GO:0009630">
    <property type="term" value="P:gravitropism"/>
    <property type="evidence" value="ECO:0007669"/>
    <property type="project" value="InterPro"/>
</dbReference>
<protein>
    <recommendedName>
        <fullName evidence="4">Protein LAZY 1</fullName>
    </recommendedName>
</protein>
<dbReference type="AlphaFoldDB" id="A0A921QY68"/>
<dbReference type="Gramene" id="OQU83446">
    <property type="protein sequence ID" value="OQU83446"/>
    <property type="gene ID" value="SORBI_3005G117100"/>
</dbReference>
<dbReference type="GO" id="GO:0005634">
    <property type="term" value="C:nucleus"/>
    <property type="evidence" value="ECO:0007669"/>
    <property type="project" value="EnsemblPlants"/>
</dbReference>
<feature type="region of interest" description="Disordered" evidence="1">
    <location>
        <begin position="260"/>
        <end position="310"/>
    </location>
</feature>
<dbReference type="KEGG" id="sbi:8075806"/>
<dbReference type="OMA" id="CTCLTGQ"/>
<dbReference type="OrthoDB" id="780166at2759"/>
<name>A0A921QY68_SORBI</name>
<evidence type="ECO:0000313" key="3">
    <source>
        <dbReference type="Proteomes" id="UP000807115"/>
    </source>
</evidence>
<dbReference type="Proteomes" id="UP000807115">
    <property type="component" value="Chromosome 5"/>
</dbReference>
<feature type="region of interest" description="Disordered" evidence="1">
    <location>
        <begin position="97"/>
        <end position="129"/>
    </location>
</feature>
<dbReference type="PANTHER" id="PTHR34959:SF3">
    <property type="entry name" value="PROTEIN LAZY 1"/>
    <property type="match status" value="1"/>
</dbReference>
<evidence type="ECO:0008006" key="4">
    <source>
        <dbReference type="Google" id="ProtNLM"/>
    </source>
</evidence>
<reference evidence="2" key="1">
    <citation type="journal article" date="2019" name="BMC Genomics">
        <title>A new reference genome for Sorghum bicolor reveals high levels of sequence similarity between sweet and grain genotypes: implications for the genetics of sugar metabolism.</title>
        <authorList>
            <person name="Cooper E.A."/>
            <person name="Brenton Z.W."/>
            <person name="Flinn B.S."/>
            <person name="Jenkins J."/>
            <person name="Shu S."/>
            <person name="Flowers D."/>
            <person name="Luo F."/>
            <person name="Wang Y."/>
            <person name="Xia P."/>
            <person name="Barry K."/>
            <person name="Daum C."/>
            <person name="Lipzen A."/>
            <person name="Yoshinaga Y."/>
            <person name="Schmutz J."/>
            <person name="Saski C."/>
            <person name="Vermerris W."/>
            <person name="Kresovich S."/>
        </authorList>
    </citation>
    <scope>NUCLEOTIDE SEQUENCE</scope>
</reference>
<dbReference type="InterPro" id="IPR038928">
    <property type="entry name" value="LAZY1"/>
</dbReference>
<feature type="region of interest" description="Disordered" evidence="1">
    <location>
        <begin position="339"/>
        <end position="366"/>
    </location>
</feature>
<dbReference type="EMBL" id="CM027684">
    <property type="protein sequence ID" value="KAG0529818.1"/>
    <property type="molecule type" value="Genomic_DNA"/>
</dbReference>
<accession>A0A921QY68</accession>
<dbReference type="Gramene" id="EES08500">
    <property type="protein sequence ID" value="EES08500"/>
    <property type="gene ID" value="SORBI_3005G117100"/>
</dbReference>
<reference evidence="2" key="2">
    <citation type="submission" date="2020-10" db="EMBL/GenBank/DDBJ databases">
        <authorList>
            <person name="Cooper E.A."/>
            <person name="Brenton Z.W."/>
            <person name="Flinn B.S."/>
            <person name="Jenkins J."/>
            <person name="Shu S."/>
            <person name="Flowers D."/>
            <person name="Luo F."/>
            <person name="Wang Y."/>
            <person name="Xia P."/>
            <person name="Barry K."/>
            <person name="Daum C."/>
            <person name="Lipzen A."/>
            <person name="Yoshinaga Y."/>
            <person name="Schmutz J."/>
            <person name="Saski C."/>
            <person name="Vermerris W."/>
            <person name="Kresovich S."/>
        </authorList>
    </citation>
    <scope>NUCLEOTIDE SEQUENCE</scope>
</reference>
<evidence type="ECO:0000256" key="1">
    <source>
        <dbReference type="SAM" id="MobiDB-lite"/>
    </source>
</evidence>